<gene>
    <name evidence="4" type="ORF">CK501_12285</name>
</gene>
<feature type="region of interest" description="Disordered" evidence="1">
    <location>
        <begin position="34"/>
        <end position="152"/>
    </location>
</feature>
<feature type="compositionally biased region" description="Polar residues" evidence="1">
    <location>
        <begin position="49"/>
        <end position="81"/>
    </location>
</feature>
<name>A0A2A2F4E4_9GAMM</name>
<proteinExistence type="predicted"/>
<reference evidence="4 5" key="1">
    <citation type="submission" date="2017-08" db="EMBL/GenBank/DDBJ databases">
        <title>Halovibrio sewagensis sp. nov., isolated from wastewater of high salinity.</title>
        <authorList>
            <person name="Dong X."/>
            <person name="Zhang G."/>
        </authorList>
    </citation>
    <scope>NUCLEOTIDE SEQUENCE [LARGE SCALE GENOMIC DNA]</scope>
    <source>
        <strain evidence="4 5">YL5-2</strain>
    </source>
</reference>
<feature type="compositionally biased region" description="Basic and acidic residues" evidence="1">
    <location>
        <begin position="125"/>
        <end position="152"/>
    </location>
</feature>
<dbReference type="AlphaFoldDB" id="A0A2A2F4E4"/>
<feature type="compositionally biased region" description="Basic and acidic residues" evidence="1">
    <location>
        <begin position="88"/>
        <end position="105"/>
    </location>
</feature>
<dbReference type="EMBL" id="NSKD01000006">
    <property type="protein sequence ID" value="PAU79584.1"/>
    <property type="molecule type" value="Genomic_DNA"/>
</dbReference>
<dbReference type="Proteomes" id="UP000218896">
    <property type="component" value="Unassembled WGS sequence"/>
</dbReference>
<protein>
    <recommendedName>
        <fullName evidence="3">DUF4124 domain-containing protein</fullName>
    </recommendedName>
</protein>
<evidence type="ECO:0000313" key="4">
    <source>
        <dbReference type="EMBL" id="PAU79584.1"/>
    </source>
</evidence>
<keyword evidence="5" id="KW-1185">Reference proteome</keyword>
<dbReference type="Pfam" id="PF13511">
    <property type="entry name" value="DUF4124"/>
    <property type="match status" value="1"/>
</dbReference>
<dbReference type="OrthoDB" id="7068596at2"/>
<comment type="caution">
    <text evidence="4">The sequence shown here is derived from an EMBL/GenBank/DDBJ whole genome shotgun (WGS) entry which is preliminary data.</text>
</comment>
<dbReference type="RefSeq" id="WP_095618042.1">
    <property type="nucleotide sequence ID" value="NZ_NSKD01000006.1"/>
</dbReference>
<dbReference type="InterPro" id="IPR025392">
    <property type="entry name" value="DUF4124"/>
</dbReference>
<organism evidence="4 5">
    <name type="scientific">Halovibrio salipaludis</name>
    <dbReference type="NCBI Taxonomy" id="2032626"/>
    <lineage>
        <taxon>Bacteria</taxon>
        <taxon>Pseudomonadati</taxon>
        <taxon>Pseudomonadota</taxon>
        <taxon>Gammaproteobacteria</taxon>
        <taxon>Oceanospirillales</taxon>
        <taxon>Halomonadaceae</taxon>
        <taxon>Halovibrio</taxon>
    </lineage>
</organism>
<accession>A0A2A2F4E4</accession>
<feature type="domain" description="DUF4124" evidence="3">
    <location>
        <begin position="10"/>
        <end position="58"/>
    </location>
</feature>
<evidence type="ECO:0000313" key="5">
    <source>
        <dbReference type="Proteomes" id="UP000218896"/>
    </source>
</evidence>
<evidence type="ECO:0000256" key="2">
    <source>
        <dbReference type="SAM" id="SignalP"/>
    </source>
</evidence>
<evidence type="ECO:0000256" key="1">
    <source>
        <dbReference type="SAM" id="MobiDB-lite"/>
    </source>
</evidence>
<keyword evidence="2" id="KW-0732">Signal</keyword>
<evidence type="ECO:0000259" key="3">
    <source>
        <dbReference type="Pfam" id="PF13511"/>
    </source>
</evidence>
<feature type="chain" id="PRO_5012810300" description="DUF4124 domain-containing protein" evidence="2">
    <location>
        <begin position="22"/>
        <end position="152"/>
    </location>
</feature>
<sequence length="152" mass="17036">MRIFRQLFLLAALCIALPAGAEIYRWTNEAGETNFGSNPPAGVDAERVSTGSTNTIDTGSQQTEQQDSSASTDSNESQQETAADGETQDGKEQQEREAIREKNCEAARQALKTLEQNARVQVMEDGERRYLSPEEKEAERERYEKIRDENCD</sequence>
<feature type="signal peptide" evidence="2">
    <location>
        <begin position="1"/>
        <end position="21"/>
    </location>
</feature>